<sequence>MCIRFWMSGLGLGKWWFRRIKRTVWNEARIPLQRERAWVRGNQNIVSLARRLDLMSGLGPTAEILFFACPKKSIQKKRHPDAAYSLRSSLLNGVAERGFLPLRQRAASLRRPYGLIRSKTPVLGTAYGRKPVPSYRTKNDSALPIKPTLDSMP</sequence>
<protein>
    <submittedName>
        <fullName evidence="2">Uncharacterized protein</fullName>
    </submittedName>
</protein>
<dbReference type="EMBL" id="SMCN01000001">
    <property type="protein sequence ID" value="TCV88629.1"/>
    <property type="molecule type" value="Genomic_DNA"/>
</dbReference>
<proteinExistence type="predicted"/>
<comment type="caution">
    <text evidence="2">The sequence shown here is derived from an EMBL/GenBank/DDBJ whole genome shotgun (WGS) entry which is preliminary data.</text>
</comment>
<organism evidence="2 3">
    <name type="scientific">Methylomonas methanica</name>
    <dbReference type="NCBI Taxonomy" id="421"/>
    <lineage>
        <taxon>Bacteria</taxon>
        <taxon>Pseudomonadati</taxon>
        <taxon>Pseudomonadota</taxon>
        <taxon>Gammaproteobacteria</taxon>
        <taxon>Methylococcales</taxon>
        <taxon>Methylococcaceae</taxon>
        <taxon>Methylomonas</taxon>
    </lineage>
</organism>
<name>A0ABY2CWG3_METMH</name>
<reference evidence="2 3" key="1">
    <citation type="submission" date="2019-03" db="EMBL/GenBank/DDBJ databases">
        <title>Systems level insights into methane cycling in arid and semi-arid ecosystems.</title>
        <authorList>
            <person name="Kalyuzhnaya M."/>
        </authorList>
    </citation>
    <scope>NUCLEOTIDE SEQUENCE [LARGE SCALE GENOMIC DNA]</scope>
    <source>
        <strain evidence="2 3">S-1</strain>
    </source>
</reference>
<feature type="region of interest" description="Disordered" evidence="1">
    <location>
        <begin position="128"/>
        <end position="153"/>
    </location>
</feature>
<evidence type="ECO:0000313" key="2">
    <source>
        <dbReference type="EMBL" id="TCV88629.1"/>
    </source>
</evidence>
<gene>
    <name evidence="2" type="ORF">EDE11_101420</name>
</gene>
<evidence type="ECO:0000256" key="1">
    <source>
        <dbReference type="SAM" id="MobiDB-lite"/>
    </source>
</evidence>
<keyword evidence="3" id="KW-1185">Reference proteome</keyword>
<evidence type="ECO:0000313" key="3">
    <source>
        <dbReference type="Proteomes" id="UP000295649"/>
    </source>
</evidence>
<accession>A0ABY2CWG3</accession>
<dbReference type="Proteomes" id="UP000295649">
    <property type="component" value="Unassembled WGS sequence"/>
</dbReference>